<reference evidence="1 2" key="1">
    <citation type="journal article" date="2020" name="Nature">
        <title>Six reference-quality genomes reveal evolution of bat adaptations.</title>
        <authorList>
            <person name="Jebb D."/>
            <person name="Huang Z."/>
            <person name="Pippel M."/>
            <person name="Hughes G.M."/>
            <person name="Lavrichenko K."/>
            <person name="Devanna P."/>
            <person name="Winkler S."/>
            <person name="Jermiin L.S."/>
            <person name="Skirmuntt E.C."/>
            <person name="Katzourakis A."/>
            <person name="Burkitt-Gray L."/>
            <person name="Ray D.A."/>
            <person name="Sullivan K.A.M."/>
            <person name="Roscito J.G."/>
            <person name="Kirilenko B.M."/>
            <person name="Davalos L.M."/>
            <person name="Corthals A.P."/>
            <person name="Power M.L."/>
            <person name="Jones G."/>
            <person name="Ransome R.D."/>
            <person name="Dechmann D.K.N."/>
            <person name="Locatelli A.G."/>
            <person name="Puechmaille S.J."/>
            <person name="Fedrigo O."/>
            <person name="Jarvis E.D."/>
            <person name="Hiller M."/>
            <person name="Vernes S.C."/>
            <person name="Myers E.W."/>
            <person name="Teeling E.C."/>
        </authorList>
    </citation>
    <scope>NUCLEOTIDE SEQUENCE [LARGE SCALE GENOMIC DNA]</scope>
    <source>
        <strain evidence="1">Bat1K_MPI-CBG_1</strain>
    </source>
</reference>
<gene>
    <name evidence="1" type="ORF">HJG60_009723</name>
</gene>
<sequence>MLWYSWGQHEGHYENQTPFQYMVPCIYALHSRSKEWKESPLVIGNTLFAEHLKMIKLRKSHLLFIFRIKVNNDSEKILLPIGQSPTTPPFEHYCPYELKNTTCPMHLRYLLCRRISIPPLFSTFENINVEVIGTNEGRCSL</sequence>
<proteinExistence type="predicted"/>
<evidence type="ECO:0000313" key="2">
    <source>
        <dbReference type="Proteomes" id="UP000664940"/>
    </source>
</evidence>
<dbReference type="AlphaFoldDB" id="A0A834B8D4"/>
<accession>A0A834B8D4</accession>
<dbReference type="EMBL" id="JABVXQ010000002">
    <property type="protein sequence ID" value="KAF6125198.1"/>
    <property type="molecule type" value="Genomic_DNA"/>
</dbReference>
<dbReference type="Proteomes" id="UP000664940">
    <property type="component" value="Unassembled WGS sequence"/>
</dbReference>
<evidence type="ECO:0000313" key="1">
    <source>
        <dbReference type="EMBL" id="KAF6125198.1"/>
    </source>
</evidence>
<organism evidence="1 2">
    <name type="scientific">Phyllostomus discolor</name>
    <name type="common">pale spear-nosed bat</name>
    <dbReference type="NCBI Taxonomy" id="89673"/>
    <lineage>
        <taxon>Eukaryota</taxon>
        <taxon>Metazoa</taxon>
        <taxon>Chordata</taxon>
        <taxon>Craniata</taxon>
        <taxon>Vertebrata</taxon>
        <taxon>Euteleostomi</taxon>
        <taxon>Mammalia</taxon>
        <taxon>Eutheria</taxon>
        <taxon>Laurasiatheria</taxon>
        <taxon>Chiroptera</taxon>
        <taxon>Yangochiroptera</taxon>
        <taxon>Phyllostomidae</taxon>
        <taxon>Phyllostominae</taxon>
        <taxon>Phyllostomus</taxon>
    </lineage>
</organism>
<protein>
    <submittedName>
        <fullName evidence="1">Uncharacterized protein</fullName>
    </submittedName>
</protein>
<comment type="caution">
    <text evidence="1">The sequence shown here is derived from an EMBL/GenBank/DDBJ whole genome shotgun (WGS) entry which is preliminary data.</text>
</comment>
<name>A0A834B8D4_9CHIR</name>